<gene>
    <name evidence="2" type="ORF">Ljam_0002</name>
</gene>
<name>A0A0W0UZE4_9GAMM</name>
<protein>
    <recommendedName>
        <fullName evidence="4">Thermolabile hemolysin</fullName>
    </recommendedName>
</protein>
<dbReference type="InterPro" id="IPR036514">
    <property type="entry name" value="SGNH_hydro_sf"/>
</dbReference>
<proteinExistence type="predicted"/>
<evidence type="ECO:0008006" key="4">
    <source>
        <dbReference type="Google" id="ProtNLM"/>
    </source>
</evidence>
<dbReference type="AlphaFoldDB" id="A0A0W0UZE4"/>
<dbReference type="PANTHER" id="PTHR45648:SF5">
    <property type="entry name" value="OS04G0577300 PROTEIN"/>
    <property type="match status" value="1"/>
</dbReference>
<dbReference type="Proteomes" id="UP000054715">
    <property type="component" value="Unassembled WGS sequence"/>
</dbReference>
<keyword evidence="1" id="KW-0378">Hydrolase</keyword>
<dbReference type="PATRIC" id="fig|455.5.peg.3"/>
<evidence type="ECO:0000313" key="2">
    <source>
        <dbReference type="EMBL" id="KTD13212.1"/>
    </source>
</evidence>
<accession>A0A0W0UZE4</accession>
<evidence type="ECO:0000256" key="1">
    <source>
        <dbReference type="ARBA" id="ARBA00022801"/>
    </source>
</evidence>
<dbReference type="Pfam" id="PF00657">
    <property type="entry name" value="Lipase_GDSL"/>
    <property type="match status" value="1"/>
</dbReference>
<dbReference type="Gene3D" id="3.40.50.1110">
    <property type="entry name" value="SGNH hydrolase"/>
    <property type="match status" value="1"/>
</dbReference>
<sequence length="176" mass="21483">MLNYKPISKEENKAFISNLLHHLKQQINRLKEIGANRIILFKLRDLKRFPLSKQLADEYQNNYLNTLDEMIEQFNLGILNLYQNDKIVRIYDTYAFDYKVYSSLKKYKWRGQKLYLYEKENACYLHGGNYIDYIHDKYCFSPWSHWFFDRIHPTTYVDFLMSEDVYFFLAKTNLVH</sequence>
<dbReference type="GO" id="GO:0016788">
    <property type="term" value="F:hydrolase activity, acting on ester bonds"/>
    <property type="evidence" value="ECO:0007669"/>
    <property type="project" value="InterPro"/>
</dbReference>
<comment type="caution">
    <text evidence="2">The sequence shown here is derived from an EMBL/GenBank/DDBJ whole genome shotgun (WGS) entry which is preliminary data.</text>
</comment>
<dbReference type="RefSeq" id="WP_058448091.1">
    <property type="nucleotide sequence ID" value="NZ_CAAAJF010000003.1"/>
</dbReference>
<organism evidence="2 3">
    <name type="scientific">Legionella jamestowniensis</name>
    <dbReference type="NCBI Taxonomy" id="455"/>
    <lineage>
        <taxon>Bacteria</taxon>
        <taxon>Pseudomonadati</taxon>
        <taxon>Pseudomonadota</taxon>
        <taxon>Gammaproteobacteria</taxon>
        <taxon>Legionellales</taxon>
        <taxon>Legionellaceae</taxon>
        <taxon>Legionella</taxon>
    </lineage>
</organism>
<dbReference type="STRING" id="455.Ljam_0002"/>
<evidence type="ECO:0000313" key="3">
    <source>
        <dbReference type="Proteomes" id="UP000054715"/>
    </source>
</evidence>
<dbReference type="EMBL" id="LNYG01000001">
    <property type="protein sequence ID" value="KTD13212.1"/>
    <property type="molecule type" value="Genomic_DNA"/>
</dbReference>
<dbReference type="InterPro" id="IPR001087">
    <property type="entry name" value="GDSL"/>
</dbReference>
<reference evidence="2 3" key="1">
    <citation type="submission" date="2015-11" db="EMBL/GenBank/DDBJ databases">
        <title>Genomic analysis of 38 Legionella species identifies large and diverse effector repertoires.</title>
        <authorList>
            <person name="Burstein D."/>
            <person name="Amaro F."/>
            <person name="Zusman T."/>
            <person name="Lifshitz Z."/>
            <person name="Cohen O."/>
            <person name="Gilbert J.A."/>
            <person name="Pupko T."/>
            <person name="Shuman H.A."/>
            <person name="Segal G."/>
        </authorList>
    </citation>
    <scope>NUCLEOTIDE SEQUENCE [LARGE SCALE GENOMIC DNA]</scope>
    <source>
        <strain evidence="2 3">JA-26-G1-E2</strain>
    </source>
</reference>
<dbReference type="InterPro" id="IPR051058">
    <property type="entry name" value="GDSL_Est/Lipase"/>
</dbReference>
<dbReference type="PANTHER" id="PTHR45648">
    <property type="entry name" value="GDSL LIPASE/ACYLHYDROLASE FAMILY PROTEIN (AFU_ORTHOLOGUE AFUA_4G14700)"/>
    <property type="match status" value="1"/>
</dbReference>